<proteinExistence type="predicted"/>
<evidence type="ECO:0000313" key="3">
    <source>
        <dbReference type="Proteomes" id="UP001566132"/>
    </source>
</evidence>
<feature type="region of interest" description="Disordered" evidence="1">
    <location>
        <begin position="1"/>
        <end position="112"/>
    </location>
</feature>
<evidence type="ECO:0000256" key="1">
    <source>
        <dbReference type="SAM" id="MobiDB-lite"/>
    </source>
</evidence>
<name>A0ABD1F204_HYPHA</name>
<keyword evidence="3" id="KW-1185">Reference proteome</keyword>
<reference evidence="2 3" key="1">
    <citation type="submission" date="2024-05" db="EMBL/GenBank/DDBJ databases">
        <title>Genetic variation in Jamaican populations of the coffee berry borer (Hypothenemus hampei).</title>
        <authorList>
            <person name="Errbii M."/>
            <person name="Myrie A."/>
        </authorList>
    </citation>
    <scope>NUCLEOTIDE SEQUENCE [LARGE SCALE GENOMIC DNA]</scope>
    <source>
        <strain evidence="2">JA-Hopewell-2020-01-JO</strain>
        <tissue evidence="2">Whole body</tissue>
    </source>
</reference>
<dbReference type="EMBL" id="JBDJPC010000003">
    <property type="protein sequence ID" value="KAL1508840.1"/>
    <property type="molecule type" value="Genomic_DNA"/>
</dbReference>
<comment type="caution">
    <text evidence="2">The sequence shown here is derived from an EMBL/GenBank/DDBJ whole genome shotgun (WGS) entry which is preliminary data.</text>
</comment>
<feature type="region of interest" description="Disordered" evidence="1">
    <location>
        <begin position="341"/>
        <end position="364"/>
    </location>
</feature>
<accession>A0ABD1F204</accession>
<sequence length="470" mass="53152">MEHSQNQTKKQEASALSKADGESVPSKADGESVPKKAECVSDAEGGNQLDNSNYNWGEVNSEAHLTSQSTPTGLRITPGEEPTDMENNTEEEEEEEEEEENQKGSVTAGEGTIQEFFSIYEDDMLSDIEEENMRGLSSPETQCPDLSRSEEELVGPQDPALFVVGNELAASSQTHVIVSTPGASSNSRQGNAETMCQESNGEVWTQNLVQNTRTAILDSKTKTAVVLSSEEDDEEEIRKKRHREHTPPHPFFSPRKDLKETMLGLVDIVGKIRDDNYLDSLQDIGKGKSNAEEDRLRQENKVLSDRLAKMESEADSSRKLEGRVLKKLEKKNDELREKIKQLEKEKDKTSSSDNGDTEHDRELARKETLKRIEQIINKPKKGFKECSEILDLMWSAENYKCTELKYKDDREPGDRVYTLRQKSLRSPVLSVFSQSENFFENSISARYDYSSHLKMILQKNDSRFAQSAFF</sequence>
<dbReference type="AlphaFoldDB" id="A0ABD1F204"/>
<dbReference type="Proteomes" id="UP001566132">
    <property type="component" value="Unassembled WGS sequence"/>
</dbReference>
<feature type="region of interest" description="Disordered" evidence="1">
    <location>
        <begin position="228"/>
        <end position="254"/>
    </location>
</feature>
<gene>
    <name evidence="2" type="ORF">ABEB36_003672</name>
</gene>
<feature type="region of interest" description="Disordered" evidence="1">
    <location>
        <begin position="131"/>
        <end position="154"/>
    </location>
</feature>
<feature type="compositionally biased region" description="Acidic residues" evidence="1">
    <location>
        <begin position="81"/>
        <end position="100"/>
    </location>
</feature>
<evidence type="ECO:0000313" key="2">
    <source>
        <dbReference type="EMBL" id="KAL1508840.1"/>
    </source>
</evidence>
<feature type="compositionally biased region" description="Polar residues" evidence="1">
    <location>
        <begin position="63"/>
        <end position="72"/>
    </location>
</feature>
<feature type="compositionally biased region" description="Basic and acidic residues" evidence="1">
    <location>
        <begin position="28"/>
        <end position="39"/>
    </location>
</feature>
<protein>
    <submittedName>
        <fullName evidence="2">Uncharacterized protein</fullName>
    </submittedName>
</protein>
<organism evidence="2 3">
    <name type="scientific">Hypothenemus hampei</name>
    <name type="common">Coffee berry borer</name>
    <dbReference type="NCBI Taxonomy" id="57062"/>
    <lineage>
        <taxon>Eukaryota</taxon>
        <taxon>Metazoa</taxon>
        <taxon>Ecdysozoa</taxon>
        <taxon>Arthropoda</taxon>
        <taxon>Hexapoda</taxon>
        <taxon>Insecta</taxon>
        <taxon>Pterygota</taxon>
        <taxon>Neoptera</taxon>
        <taxon>Endopterygota</taxon>
        <taxon>Coleoptera</taxon>
        <taxon>Polyphaga</taxon>
        <taxon>Cucujiformia</taxon>
        <taxon>Curculionidae</taxon>
        <taxon>Scolytinae</taxon>
        <taxon>Hypothenemus</taxon>
    </lineage>
</organism>